<dbReference type="InterPro" id="IPR007627">
    <property type="entry name" value="RNA_pol_sigma70_r2"/>
</dbReference>
<name>A0A074LUR3_9BACL</name>
<keyword evidence="4" id="KW-0238">DNA-binding</keyword>
<evidence type="ECO:0008006" key="10">
    <source>
        <dbReference type="Google" id="ProtNLM"/>
    </source>
</evidence>
<dbReference type="InterPro" id="IPR013249">
    <property type="entry name" value="RNA_pol_sigma70_r4_t2"/>
</dbReference>
<dbReference type="InterPro" id="IPR013324">
    <property type="entry name" value="RNA_pol_sigma_r3/r4-like"/>
</dbReference>
<comment type="caution">
    <text evidence="8">The sequence shown here is derived from an EMBL/GenBank/DDBJ whole genome shotgun (WGS) entry which is preliminary data.</text>
</comment>
<evidence type="ECO:0000256" key="1">
    <source>
        <dbReference type="ARBA" id="ARBA00010641"/>
    </source>
</evidence>
<evidence type="ECO:0000256" key="5">
    <source>
        <dbReference type="ARBA" id="ARBA00023163"/>
    </source>
</evidence>
<dbReference type="PANTHER" id="PTHR43133">
    <property type="entry name" value="RNA POLYMERASE ECF-TYPE SIGMA FACTO"/>
    <property type="match status" value="1"/>
</dbReference>
<dbReference type="PANTHER" id="PTHR43133:SF8">
    <property type="entry name" value="RNA POLYMERASE SIGMA FACTOR HI_1459-RELATED"/>
    <property type="match status" value="1"/>
</dbReference>
<dbReference type="EMBL" id="JMIR01000003">
    <property type="protein sequence ID" value="KEO84659.1"/>
    <property type="molecule type" value="Genomic_DNA"/>
</dbReference>
<feature type="domain" description="RNA polymerase sigma factor 70 region 4 type 2" evidence="7">
    <location>
        <begin position="109"/>
        <end position="161"/>
    </location>
</feature>
<dbReference type="GO" id="GO:0006352">
    <property type="term" value="P:DNA-templated transcription initiation"/>
    <property type="evidence" value="ECO:0007669"/>
    <property type="project" value="InterPro"/>
</dbReference>
<sequence>MKPADEQAFYEIYNAYYQDVYRYVFHTVKQRADVEDLVQEIFLQAYRSFMKFRGESGYRTWLFSIAHNHLNSMWRKLFRRKQIHEQYERDVRSELTEDDGEWKRMLLQQELREALLQIPDHYRDVVVLRYLHDFHVGDAAVILGMTEAKVRMLTHRAILKLRDVWEREGGGELYGRANPIA</sequence>
<dbReference type="eggNOG" id="COG1595">
    <property type="taxonomic scope" value="Bacteria"/>
</dbReference>
<evidence type="ECO:0000313" key="9">
    <source>
        <dbReference type="Proteomes" id="UP000027931"/>
    </source>
</evidence>
<dbReference type="InterPro" id="IPR014284">
    <property type="entry name" value="RNA_pol_sigma-70_dom"/>
</dbReference>
<dbReference type="RefSeq" id="WP_038084590.1">
    <property type="nucleotide sequence ID" value="NZ_JMIR01000003.1"/>
</dbReference>
<evidence type="ECO:0000313" key="8">
    <source>
        <dbReference type="EMBL" id="KEO84659.1"/>
    </source>
</evidence>
<dbReference type="SUPFAM" id="SSF88946">
    <property type="entry name" value="Sigma2 domain of RNA polymerase sigma factors"/>
    <property type="match status" value="1"/>
</dbReference>
<dbReference type="InterPro" id="IPR039425">
    <property type="entry name" value="RNA_pol_sigma-70-like"/>
</dbReference>
<dbReference type="CDD" id="cd06171">
    <property type="entry name" value="Sigma70_r4"/>
    <property type="match status" value="1"/>
</dbReference>
<dbReference type="InterPro" id="IPR036388">
    <property type="entry name" value="WH-like_DNA-bd_sf"/>
</dbReference>
<evidence type="ECO:0000256" key="2">
    <source>
        <dbReference type="ARBA" id="ARBA00023015"/>
    </source>
</evidence>
<dbReference type="InterPro" id="IPR013325">
    <property type="entry name" value="RNA_pol_sigma_r2"/>
</dbReference>
<dbReference type="Pfam" id="PF04542">
    <property type="entry name" value="Sigma70_r2"/>
    <property type="match status" value="1"/>
</dbReference>
<dbReference type="GO" id="GO:0003677">
    <property type="term" value="F:DNA binding"/>
    <property type="evidence" value="ECO:0007669"/>
    <property type="project" value="UniProtKB-KW"/>
</dbReference>
<protein>
    <recommendedName>
        <fullName evidence="10">RNA polymerase sigma factor</fullName>
    </recommendedName>
</protein>
<proteinExistence type="inferred from homology"/>
<accession>A0A074LUR3</accession>
<feature type="domain" description="RNA polymerase sigma-70 region 2" evidence="6">
    <location>
        <begin position="12"/>
        <end position="77"/>
    </location>
</feature>
<keyword evidence="2" id="KW-0805">Transcription regulation</keyword>
<keyword evidence="5" id="KW-0804">Transcription</keyword>
<dbReference type="SUPFAM" id="SSF88659">
    <property type="entry name" value="Sigma3 and sigma4 domains of RNA polymerase sigma factors"/>
    <property type="match status" value="1"/>
</dbReference>
<evidence type="ECO:0000256" key="4">
    <source>
        <dbReference type="ARBA" id="ARBA00023125"/>
    </source>
</evidence>
<keyword evidence="3" id="KW-0731">Sigma factor</keyword>
<reference evidence="8 9" key="1">
    <citation type="journal article" date="2013" name="Int. J. Syst. Evol. Microbiol.">
        <title>Tumebacillus flagellatus sp. nov., an alpha-amylase/pullulanase-producing bacterium isolated from cassava wastewater.</title>
        <authorList>
            <person name="Wang Q."/>
            <person name="Xie N."/>
            <person name="Qin Y."/>
            <person name="Shen N."/>
            <person name="Zhu J."/>
            <person name="Mi H."/>
            <person name="Huang R."/>
        </authorList>
    </citation>
    <scope>NUCLEOTIDE SEQUENCE [LARGE SCALE GENOMIC DNA]</scope>
    <source>
        <strain evidence="8 9">GST4</strain>
    </source>
</reference>
<dbReference type="Proteomes" id="UP000027931">
    <property type="component" value="Unassembled WGS sequence"/>
</dbReference>
<dbReference type="STRING" id="1157490.EL26_03840"/>
<dbReference type="AlphaFoldDB" id="A0A074LUR3"/>
<keyword evidence="9" id="KW-1185">Reference proteome</keyword>
<gene>
    <name evidence="8" type="ORF">EL26_03840</name>
</gene>
<dbReference type="Gene3D" id="1.10.1740.10">
    <property type="match status" value="1"/>
</dbReference>
<dbReference type="Pfam" id="PF08281">
    <property type="entry name" value="Sigma70_r4_2"/>
    <property type="match status" value="1"/>
</dbReference>
<evidence type="ECO:0000256" key="3">
    <source>
        <dbReference type="ARBA" id="ARBA00023082"/>
    </source>
</evidence>
<dbReference type="NCBIfam" id="TIGR02937">
    <property type="entry name" value="sigma70-ECF"/>
    <property type="match status" value="1"/>
</dbReference>
<dbReference type="GO" id="GO:0016987">
    <property type="term" value="F:sigma factor activity"/>
    <property type="evidence" value="ECO:0007669"/>
    <property type="project" value="UniProtKB-KW"/>
</dbReference>
<dbReference type="Gene3D" id="1.10.10.10">
    <property type="entry name" value="Winged helix-like DNA-binding domain superfamily/Winged helix DNA-binding domain"/>
    <property type="match status" value="1"/>
</dbReference>
<evidence type="ECO:0000259" key="7">
    <source>
        <dbReference type="Pfam" id="PF08281"/>
    </source>
</evidence>
<evidence type="ECO:0000259" key="6">
    <source>
        <dbReference type="Pfam" id="PF04542"/>
    </source>
</evidence>
<organism evidence="8 9">
    <name type="scientific">Tumebacillus flagellatus</name>
    <dbReference type="NCBI Taxonomy" id="1157490"/>
    <lineage>
        <taxon>Bacteria</taxon>
        <taxon>Bacillati</taxon>
        <taxon>Bacillota</taxon>
        <taxon>Bacilli</taxon>
        <taxon>Bacillales</taxon>
        <taxon>Alicyclobacillaceae</taxon>
        <taxon>Tumebacillus</taxon>
    </lineage>
</organism>
<dbReference type="OrthoDB" id="2381110at2"/>
<comment type="similarity">
    <text evidence="1">Belongs to the sigma-70 factor family. ECF subfamily.</text>
</comment>